<evidence type="ECO:0000256" key="1">
    <source>
        <dbReference type="SAM" id="MobiDB-lite"/>
    </source>
</evidence>
<dbReference type="EMBL" id="QZWG01000010">
    <property type="protein sequence ID" value="RZB85337.1"/>
    <property type="molecule type" value="Genomic_DNA"/>
</dbReference>
<feature type="region of interest" description="Disordered" evidence="1">
    <location>
        <begin position="36"/>
        <end position="55"/>
    </location>
</feature>
<evidence type="ECO:0000313" key="2">
    <source>
        <dbReference type="EMBL" id="RZB85337.1"/>
    </source>
</evidence>
<dbReference type="PANTHER" id="PTHR36746">
    <property type="entry name" value="BNAC04G51760D PROTEIN"/>
    <property type="match status" value="1"/>
</dbReference>
<sequence>MDKNNSNNSSSSSVCTKIRQALTSNPAFRAVQRITSFNQQEPTNKPFTKGPNSQSSITNIIIQNKPHHPHHKAHTEGSGSGSIPIKFDNGNYSAVSSTVANGKQHVPMQQGKQQEGNNKKQMDINDHFKDFIQNTREKMMRSVTNIGWTHQSNHAAAPEHGEAQNKNESHFSEFIQRARKKLRTTTTVRKNNN</sequence>
<feature type="region of interest" description="Disordered" evidence="1">
    <location>
        <begin position="66"/>
        <end position="88"/>
    </location>
</feature>
<name>A0A445IGV1_GLYSO</name>
<dbReference type="Gramene" id="XM_028327746.1">
    <property type="protein sequence ID" value="XP_028183547.1"/>
    <property type="gene ID" value="LOC114370401"/>
</dbReference>
<evidence type="ECO:0000313" key="3">
    <source>
        <dbReference type="Proteomes" id="UP000289340"/>
    </source>
</evidence>
<comment type="caution">
    <text evidence="2">The sequence shown here is derived from an EMBL/GenBank/DDBJ whole genome shotgun (WGS) entry which is preliminary data.</text>
</comment>
<organism evidence="2 3">
    <name type="scientific">Glycine soja</name>
    <name type="common">Wild soybean</name>
    <dbReference type="NCBI Taxonomy" id="3848"/>
    <lineage>
        <taxon>Eukaryota</taxon>
        <taxon>Viridiplantae</taxon>
        <taxon>Streptophyta</taxon>
        <taxon>Embryophyta</taxon>
        <taxon>Tracheophyta</taxon>
        <taxon>Spermatophyta</taxon>
        <taxon>Magnoliopsida</taxon>
        <taxon>eudicotyledons</taxon>
        <taxon>Gunneridae</taxon>
        <taxon>Pentapetalae</taxon>
        <taxon>rosids</taxon>
        <taxon>fabids</taxon>
        <taxon>Fabales</taxon>
        <taxon>Fabaceae</taxon>
        <taxon>Papilionoideae</taxon>
        <taxon>50 kb inversion clade</taxon>
        <taxon>NPAAA clade</taxon>
        <taxon>indigoferoid/millettioid clade</taxon>
        <taxon>Phaseoleae</taxon>
        <taxon>Glycine</taxon>
        <taxon>Glycine subgen. Soja</taxon>
    </lineage>
</organism>
<dbReference type="Proteomes" id="UP000289340">
    <property type="component" value="Chromosome 10"/>
</dbReference>
<proteinExistence type="predicted"/>
<dbReference type="PANTHER" id="PTHR36746:SF5">
    <property type="match status" value="1"/>
</dbReference>
<reference evidence="2 3" key="1">
    <citation type="submission" date="2018-09" db="EMBL/GenBank/DDBJ databases">
        <title>A high-quality reference genome of wild soybean provides a powerful tool to mine soybean genomes.</title>
        <authorList>
            <person name="Xie M."/>
            <person name="Chung C.Y.L."/>
            <person name="Li M.-W."/>
            <person name="Wong F.-L."/>
            <person name="Chan T.-F."/>
            <person name="Lam H.-M."/>
        </authorList>
    </citation>
    <scope>NUCLEOTIDE SEQUENCE [LARGE SCALE GENOMIC DNA]</scope>
    <source>
        <strain evidence="3">cv. W05</strain>
        <tissue evidence="2">Hypocotyl of etiolated seedlings</tissue>
    </source>
</reference>
<protein>
    <submittedName>
        <fullName evidence="2">Uncharacterized protein</fullName>
    </submittedName>
</protein>
<dbReference type="AlphaFoldDB" id="A0A445IGV1"/>
<feature type="compositionally biased region" description="Polar residues" evidence="1">
    <location>
        <begin position="36"/>
        <end position="46"/>
    </location>
</feature>
<gene>
    <name evidence="2" type="ORF">D0Y65_025795</name>
</gene>
<accession>A0A445IGV1</accession>
<keyword evidence="3" id="KW-1185">Reference proteome</keyword>